<organism evidence="2 3">
    <name type="scientific">Cutibacterium avidum ATCC 25577</name>
    <dbReference type="NCBI Taxonomy" id="997355"/>
    <lineage>
        <taxon>Bacteria</taxon>
        <taxon>Bacillati</taxon>
        <taxon>Actinomycetota</taxon>
        <taxon>Actinomycetes</taxon>
        <taxon>Propionibacteriales</taxon>
        <taxon>Propionibacteriaceae</taxon>
        <taxon>Cutibacterium</taxon>
    </lineage>
</organism>
<dbReference type="HOGENOM" id="CLU_707609_0_0_11"/>
<dbReference type="EMBL" id="AGBA01000003">
    <property type="protein sequence ID" value="EGY79052.1"/>
    <property type="molecule type" value="Genomic_DNA"/>
</dbReference>
<dbReference type="AlphaFoldDB" id="G4CUB1"/>
<dbReference type="RefSeq" id="WP_004808682.1">
    <property type="nucleotide sequence ID" value="NZ_JH165054.1"/>
</dbReference>
<feature type="transmembrane region" description="Helical" evidence="1">
    <location>
        <begin position="194"/>
        <end position="216"/>
    </location>
</feature>
<reference evidence="2 3" key="1">
    <citation type="submission" date="2011-06" db="EMBL/GenBank/DDBJ databases">
        <authorList>
            <person name="Muzny D."/>
            <person name="Qin X."/>
            <person name="Deng J."/>
            <person name="Jiang H."/>
            <person name="Liu Y."/>
            <person name="Qu J."/>
            <person name="Song X.-Z."/>
            <person name="Zhang L."/>
            <person name="Thornton R."/>
            <person name="Coyle M."/>
            <person name="Francisco L."/>
            <person name="Jackson L."/>
            <person name="Javaid M."/>
            <person name="Korchina V."/>
            <person name="Kovar C."/>
            <person name="Mata R."/>
            <person name="Mathew T."/>
            <person name="Ngo R."/>
            <person name="Nguyen L."/>
            <person name="Nguyen N."/>
            <person name="Okwuonu G."/>
            <person name="Ongeri F."/>
            <person name="Pham C."/>
            <person name="Simmons D."/>
            <person name="Wilczek-Boney K."/>
            <person name="Hale W."/>
            <person name="Jakkamsetti A."/>
            <person name="Pham P."/>
            <person name="Ruth R."/>
            <person name="San Lucas F."/>
            <person name="Warren J."/>
            <person name="Zhang J."/>
            <person name="Zhao Z."/>
            <person name="Zhou C."/>
            <person name="Zhu D."/>
            <person name="Lee S."/>
            <person name="Bess C."/>
            <person name="Blankenburg K."/>
            <person name="Forbes L."/>
            <person name="Fu Q."/>
            <person name="Gubbala S."/>
            <person name="Hirani K."/>
            <person name="Jayaseelan J.C."/>
            <person name="Lara F."/>
            <person name="Munidasa M."/>
            <person name="Palculict T."/>
            <person name="Patil S."/>
            <person name="Pu L.-L."/>
            <person name="Saada N."/>
            <person name="Tang L."/>
            <person name="Weissenberger G."/>
            <person name="Zhu Y."/>
            <person name="Hemphill L."/>
            <person name="Shang Y."/>
            <person name="Youmans B."/>
            <person name="Ayvaz T."/>
            <person name="Ross M."/>
            <person name="Santibanez J."/>
            <person name="Aqrawi P."/>
            <person name="Gross S."/>
            <person name="Joshi V."/>
            <person name="Fowler G."/>
            <person name="Nazareth L."/>
            <person name="Reid J."/>
            <person name="Worley K."/>
            <person name="Petrosino J."/>
            <person name="Highlander S."/>
            <person name="Gibbs R."/>
        </authorList>
    </citation>
    <scope>NUCLEOTIDE SEQUENCE [LARGE SCALE GENOMIC DNA]</scope>
    <source>
        <strain evidence="2 3">ATCC 25577</strain>
    </source>
</reference>
<feature type="transmembrane region" description="Helical" evidence="1">
    <location>
        <begin position="126"/>
        <end position="145"/>
    </location>
</feature>
<comment type="caution">
    <text evidence="2">The sequence shown here is derived from an EMBL/GenBank/DDBJ whole genome shotgun (WGS) entry which is preliminary data.</text>
</comment>
<feature type="transmembrane region" description="Helical" evidence="1">
    <location>
        <begin position="150"/>
        <end position="174"/>
    </location>
</feature>
<feature type="transmembrane region" description="Helical" evidence="1">
    <location>
        <begin position="36"/>
        <end position="64"/>
    </location>
</feature>
<dbReference type="PATRIC" id="fig|997355.3.peg.117"/>
<gene>
    <name evidence="2" type="ORF">HMPREF9153_0117</name>
</gene>
<evidence type="ECO:0000256" key="1">
    <source>
        <dbReference type="SAM" id="Phobius"/>
    </source>
</evidence>
<accession>G4CUB1</accession>
<feature type="transmembrane region" description="Helical" evidence="1">
    <location>
        <begin position="223"/>
        <end position="244"/>
    </location>
</feature>
<keyword evidence="3" id="KW-1185">Reference proteome</keyword>
<feature type="transmembrane region" description="Helical" evidence="1">
    <location>
        <begin position="85"/>
        <end position="114"/>
    </location>
</feature>
<keyword evidence="1" id="KW-1133">Transmembrane helix</keyword>
<sequence length="390" mass="40622">MKTCCRQAVWSGLGLAVLWIATSVGLLQMYHHAWKFFALTTGSFSVDTVILSPLCCAAGAAYGARLRRTGVTTTSRAWPRSATSAIVTIWVVGVGVVLLLSAGVTVAVLAWLAAGDADPRLVMGPVLTAMAATAFLALGAVLGVVAGSYLLAAVAAIGVYCVTSTIPGAADLLIGWSGPAAIDGAPSHLTWQAIVLWAGLDCAVIVVSLLLVTVVTTPGGGHWWRWLGAAILVAVIAVGATATIQLEDVWESTGDWRCREAGRHGSMACVSGDMSWRLEEYATAMGRVDDLLMASGVQRRIVYAPEGGPGRSGYLPVWTQVSTSSTASEWATDLTGPLLVDNLLGVEDSSSSQCDGALENFDDALVSVMDGQPLAPDSLRSMVSRVRACQ</sequence>
<dbReference type="Proteomes" id="UP000005332">
    <property type="component" value="Unassembled WGS sequence"/>
</dbReference>
<keyword evidence="1" id="KW-0472">Membrane</keyword>
<proteinExistence type="predicted"/>
<protein>
    <submittedName>
        <fullName evidence="2">Putative membrane protein</fullName>
    </submittedName>
</protein>
<keyword evidence="1" id="KW-0812">Transmembrane</keyword>
<feature type="transmembrane region" description="Helical" evidence="1">
    <location>
        <begin position="12"/>
        <end position="30"/>
    </location>
</feature>
<evidence type="ECO:0000313" key="2">
    <source>
        <dbReference type="EMBL" id="EGY79052.1"/>
    </source>
</evidence>
<name>G4CUB1_9ACTN</name>
<evidence type="ECO:0000313" key="3">
    <source>
        <dbReference type="Proteomes" id="UP000005332"/>
    </source>
</evidence>